<organism evidence="3 4">
    <name type="scientific">Crystallibacter crystallopoietes</name>
    <dbReference type="NCBI Taxonomy" id="37928"/>
    <lineage>
        <taxon>Bacteria</taxon>
        <taxon>Bacillati</taxon>
        <taxon>Actinomycetota</taxon>
        <taxon>Actinomycetes</taxon>
        <taxon>Micrococcales</taxon>
        <taxon>Micrococcaceae</taxon>
        <taxon>Crystallibacter</taxon>
    </lineage>
</organism>
<dbReference type="PROSITE" id="PS00166">
    <property type="entry name" value="ENOYL_COA_HYDRATASE"/>
    <property type="match status" value="1"/>
</dbReference>
<gene>
    <name evidence="3" type="ORF">SAMN04489742_2105</name>
</gene>
<dbReference type="CDD" id="cd06558">
    <property type="entry name" value="crotonase-like"/>
    <property type="match status" value="1"/>
</dbReference>
<dbReference type="Pfam" id="PF00378">
    <property type="entry name" value="ECH_1"/>
    <property type="match status" value="1"/>
</dbReference>
<protein>
    <submittedName>
        <fullName evidence="3">Enoyl-CoA hydratase/carnithine racemase</fullName>
    </submittedName>
</protein>
<dbReference type="InterPro" id="IPR018376">
    <property type="entry name" value="Enoyl-CoA_hyd/isom_CS"/>
</dbReference>
<accession>A0A1H1CUY2</accession>
<dbReference type="RefSeq" id="WP_074700360.1">
    <property type="nucleotide sequence ID" value="NZ_CP018863.1"/>
</dbReference>
<evidence type="ECO:0000313" key="4">
    <source>
        <dbReference type="Proteomes" id="UP000181917"/>
    </source>
</evidence>
<comment type="similarity">
    <text evidence="1 2">Belongs to the enoyl-CoA hydratase/isomerase family.</text>
</comment>
<keyword evidence="4" id="KW-1185">Reference proteome</keyword>
<dbReference type="EMBL" id="FNKH01000002">
    <property type="protein sequence ID" value="SDQ68033.1"/>
    <property type="molecule type" value="Genomic_DNA"/>
</dbReference>
<dbReference type="PANTHER" id="PTHR43802">
    <property type="entry name" value="ENOYL-COA HYDRATASE"/>
    <property type="match status" value="1"/>
</dbReference>
<proteinExistence type="inferred from homology"/>
<dbReference type="Proteomes" id="UP000181917">
    <property type="component" value="Unassembled WGS sequence"/>
</dbReference>
<dbReference type="InterPro" id="IPR001753">
    <property type="entry name" value="Enoyl-CoA_hydra/iso"/>
</dbReference>
<dbReference type="SUPFAM" id="SSF52096">
    <property type="entry name" value="ClpP/crotonase"/>
    <property type="match status" value="1"/>
</dbReference>
<dbReference type="KEGG" id="acry:AC20117_06875"/>
<dbReference type="Gene3D" id="3.90.226.10">
    <property type="entry name" value="2-enoyl-CoA Hydratase, Chain A, domain 1"/>
    <property type="match status" value="1"/>
</dbReference>
<evidence type="ECO:0000256" key="2">
    <source>
        <dbReference type="RuleBase" id="RU003707"/>
    </source>
</evidence>
<dbReference type="STRING" id="37928.SAMN04489742_2105"/>
<dbReference type="OrthoDB" id="9775794at2"/>
<dbReference type="GO" id="GO:0003824">
    <property type="term" value="F:catalytic activity"/>
    <property type="evidence" value="ECO:0007669"/>
    <property type="project" value="InterPro"/>
</dbReference>
<evidence type="ECO:0000313" key="3">
    <source>
        <dbReference type="EMBL" id="SDQ68033.1"/>
    </source>
</evidence>
<evidence type="ECO:0000256" key="1">
    <source>
        <dbReference type="ARBA" id="ARBA00005254"/>
    </source>
</evidence>
<reference evidence="3 4" key="1">
    <citation type="submission" date="2016-10" db="EMBL/GenBank/DDBJ databases">
        <authorList>
            <person name="de Groot N.N."/>
        </authorList>
    </citation>
    <scope>NUCLEOTIDE SEQUENCE [LARGE SCALE GENOMIC DNA]</scope>
    <source>
        <strain evidence="3 4">DSM 20117</strain>
    </source>
</reference>
<sequence>MPVNLEIVDDVAIVTLDDPESLNALDDRMTADTVMALEKVAADESVRALVLTGTGRAFSVGGKLPMLAEMTEEATGTDGRAVLEARMRSNARLVEILRSMPQMSIAAINGACVGAAIGWISACDLRVATSNAKFNTAFLSLGLSSDFGTTKLLADAVGQSTAADWLLRPRPVSAQEAFASGLVNEVVDTGILLQTALDWARIAVNFPTGVAALKSNLQDASKLPLGECLERETERFAHSLTAPETTAQIRNLSLRRE</sequence>
<dbReference type="InterPro" id="IPR029045">
    <property type="entry name" value="ClpP/crotonase-like_dom_sf"/>
</dbReference>
<name>A0A1H1CUY2_9MICC</name>
<dbReference type="PANTHER" id="PTHR43802:SF1">
    <property type="entry name" value="IP11341P-RELATED"/>
    <property type="match status" value="1"/>
</dbReference>
<dbReference type="AlphaFoldDB" id="A0A1H1CUY2"/>